<dbReference type="OrthoDB" id="9810341at2"/>
<proteinExistence type="predicted"/>
<feature type="domain" description="VOC" evidence="1">
    <location>
        <begin position="4"/>
        <end position="121"/>
    </location>
</feature>
<dbReference type="AlphaFoldDB" id="A0A1G8YXW4"/>
<keyword evidence="3" id="KW-1185">Reference proteome</keyword>
<dbReference type="EMBL" id="FNFB01000005">
    <property type="protein sequence ID" value="SDK07668.1"/>
    <property type="molecule type" value="Genomic_DNA"/>
</dbReference>
<dbReference type="CDD" id="cd08351">
    <property type="entry name" value="ChaP_like"/>
    <property type="match status" value="1"/>
</dbReference>
<dbReference type="RefSeq" id="WP_090762397.1">
    <property type="nucleotide sequence ID" value="NZ_FNFB01000005.1"/>
</dbReference>
<dbReference type="Gene3D" id="3.10.180.10">
    <property type="entry name" value="2,3-Dihydroxybiphenyl 1,2-Dioxygenase, domain 1"/>
    <property type="match status" value="1"/>
</dbReference>
<accession>A0A1G8YXW4</accession>
<organism evidence="2 3">
    <name type="scientific">Nonomuraea maritima</name>
    <dbReference type="NCBI Taxonomy" id="683260"/>
    <lineage>
        <taxon>Bacteria</taxon>
        <taxon>Bacillati</taxon>
        <taxon>Actinomycetota</taxon>
        <taxon>Actinomycetes</taxon>
        <taxon>Streptosporangiales</taxon>
        <taxon>Streptosporangiaceae</taxon>
        <taxon>Nonomuraea</taxon>
    </lineage>
</organism>
<dbReference type="GO" id="GO:0051213">
    <property type="term" value="F:dioxygenase activity"/>
    <property type="evidence" value="ECO:0007669"/>
    <property type="project" value="UniProtKB-KW"/>
</dbReference>
<dbReference type="InterPro" id="IPR029068">
    <property type="entry name" value="Glyas_Bleomycin-R_OHBP_Dase"/>
</dbReference>
<evidence type="ECO:0000313" key="2">
    <source>
        <dbReference type="EMBL" id="SDK07668.1"/>
    </source>
</evidence>
<name>A0A1G8YXW4_9ACTN</name>
<dbReference type="STRING" id="683260.SAMN05421874_10548"/>
<sequence length="126" mass="13846">MSVQLNHTIVHAGDRDETAAFLVDVLGLEPAPVYGPFRVVTLSNGVSLDVVQAGDAVPPQHYAFLVGDEEFDQIWGRIKERGLTYWADPHHQRPNQINTNDGGRGLYWSDPNGHNLEIITVPYGGG</sequence>
<keyword evidence="2" id="KW-0560">Oxidoreductase</keyword>
<evidence type="ECO:0000259" key="1">
    <source>
        <dbReference type="PROSITE" id="PS51819"/>
    </source>
</evidence>
<dbReference type="Proteomes" id="UP000198683">
    <property type="component" value="Unassembled WGS sequence"/>
</dbReference>
<dbReference type="Pfam" id="PF00903">
    <property type="entry name" value="Glyoxalase"/>
    <property type="match status" value="1"/>
</dbReference>
<dbReference type="SUPFAM" id="SSF54593">
    <property type="entry name" value="Glyoxalase/Bleomycin resistance protein/Dihydroxybiphenyl dioxygenase"/>
    <property type="match status" value="1"/>
</dbReference>
<protein>
    <submittedName>
        <fullName evidence="2">Catechol 2,3-dioxygenase</fullName>
    </submittedName>
</protein>
<dbReference type="PROSITE" id="PS51819">
    <property type="entry name" value="VOC"/>
    <property type="match status" value="1"/>
</dbReference>
<keyword evidence="2" id="KW-0223">Dioxygenase</keyword>
<dbReference type="InterPro" id="IPR004360">
    <property type="entry name" value="Glyas_Fos-R_dOase_dom"/>
</dbReference>
<dbReference type="InterPro" id="IPR037523">
    <property type="entry name" value="VOC_core"/>
</dbReference>
<gene>
    <name evidence="2" type="ORF">SAMN05421874_10548</name>
</gene>
<evidence type="ECO:0000313" key="3">
    <source>
        <dbReference type="Proteomes" id="UP000198683"/>
    </source>
</evidence>
<reference evidence="2 3" key="1">
    <citation type="submission" date="2016-10" db="EMBL/GenBank/DDBJ databases">
        <authorList>
            <person name="de Groot N.N."/>
        </authorList>
    </citation>
    <scope>NUCLEOTIDE SEQUENCE [LARGE SCALE GENOMIC DNA]</scope>
    <source>
        <strain evidence="2 3">CGMCC 4.5681</strain>
    </source>
</reference>